<proteinExistence type="predicted"/>
<protein>
    <recommendedName>
        <fullName evidence="4">Prohead serine protease domain-containing protein</fullName>
    </recommendedName>
</protein>
<dbReference type="GO" id="GO:0008233">
    <property type="term" value="F:peptidase activity"/>
    <property type="evidence" value="ECO:0007669"/>
    <property type="project" value="UniProtKB-KW"/>
</dbReference>
<organism evidence="5 6">
    <name type="scientific">Acrocarpospora pleiomorpha</name>
    <dbReference type="NCBI Taxonomy" id="90975"/>
    <lineage>
        <taxon>Bacteria</taxon>
        <taxon>Bacillati</taxon>
        <taxon>Actinomycetota</taxon>
        <taxon>Actinomycetes</taxon>
        <taxon>Streptosporangiales</taxon>
        <taxon>Streptosporangiaceae</taxon>
        <taxon>Acrocarpospora</taxon>
    </lineage>
</organism>
<keyword evidence="1" id="KW-1188">Viral release from host cell</keyword>
<evidence type="ECO:0000313" key="6">
    <source>
        <dbReference type="Proteomes" id="UP000377595"/>
    </source>
</evidence>
<comment type="caution">
    <text evidence="5">The sequence shown here is derived from an EMBL/GenBank/DDBJ whole genome shotgun (WGS) entry which is preliminary data.</text>
</comment>
<dbReference type="GO" id="GO:0006508">
    <property type="term" value="P:proteolysis"/>
    <property type="evidence" value="ECO:0007669"/>
    <property type="project" value="UniProtKB-KW"/>
</dbReference>
<dbReference type="AlphaFoldDB" id="A0A5M3XF04"/>
<evidence type="ECO:0000256" key="1">
    <source>
        <dbReference type="ARBA" id="ARBA00022612"/>
    </source>
</evidence>
<sequence>MSVRHLRGYGYADIARAAEGGPIPFTAATAGIKADGLDLQMSGLDLARYRNNPVIMYDHEYWGRDALPIGRAAEVTVEGDKLRALLDFDLEDDFAAKVDRKIRKGYLNAVSVGFGVHDIDEHGVPDMWELYEISVVPLPLDPDAIADPDRAGALALARALTGGRRGALDPDAVRAAITALQGMLPDQPPAKDPADDAARARRLRLLEATV</sequence>
<dbReference type="Pfam" id="PF04586">
    <property type="entry name" value="Peptidase_S78"/>
    <property type="match status" value="1"/>
</dbReference>
<evidence type="ECO:0000256" key="3">
    <source>
        <dbReference type="ARBA" id="ARBA00022801"/>
    </source>
</evidence>
<keyword evidence="3" id="KW-0378">Hydrolase</keyword>
<dbReference type="InterPro" id="IPR054613">
    <property type="entry name" value="Peptidase_S78_dom"/>
</dbReference>
<name>A0A5M3XF04_9ACTN</name>
<accession>A0A5M3XF04</accession>
<keyword evidence="2" id="KW-0645">Protease</keyword>
<reference evidence="5 6" key="1">
    <citation type="submission" date="2019-10" db="EMBL/GenBank/DDBJ databases">
        <title>Whole genome shotgun sequence of Acrocarpospora pleiomorpha NBRC 16267.</title>
        <authorList>
            <person name="Ichikawa N."/>
            <person name="Kimura A."/>
            <person name="Kitahashi Y."/>
            <person name="Komaki H."/>
            <person name="Oguchi A."/>
        </authorList>
    </citation>
    <scope>NUCLEOTIDE SEQUENCE [LARGE SCALE GENOMIC DNA]</scope>
    <source>
        <strain evidence="5 6">NBRC 16267</strain>
    </source>
</reference>
<evidence type="ECO:0000313" key="5">
    <source>
        <dbReference type="EMBL" id="GES18171.1"/>
    </source>
</evidence>
<dbReference type="EMBL" id="BLAF01000006">
    <property type="protein sequence ID" value="GES18171.1"/>
    <property type="molecule type" value="Genomic_DNA"/>
</dbReference>
<keyword evidence="6" id="KW-1185">Reference proteome</keyword>
<dbReference type="OrthoDB" id="4137708at2"/>
<dbReference type="RefSeq" id="WP_155343312.1">
    <property type="nucleotide sequence ID" value="NZ_BAAAHM010000017.1"/>
</dbReference>
<evidence type="ECO:0000259" key="4">
    <source>
        <dbReference type="Pfam" id="PF04586"/>
    </source>
</evidence>
<gene>
    <name evidence="5" type="ORF">Aple_010660</name>
</gene>
<evidence type="ECO:0000256" key="2">
    <source>
        <dbReference type="ARBA" id="ARBA00022670"/>
    </source>
</evidence>
<dbReference type="Proteomes" id="UP000377595">
    <property type="component" value="Unassembled WGS sequence"/>
</dbReference>
<feature type="domain" description="Prohead serine protease" evidence="4">
    <location>
        <begin position="56"/>
        <end position="146"/>
    </location>
</feature>